<feature type="region of interest" description="Disordered" evidence="1">
    <location>
        <begin position="227"/>
        <end position="251"/>
    </location>
</feature>
<dbReference type="EMBL" id="DLUI01000117">
    <property type="protein sequence ID" value="DAB38019.1"/>
    <property type="molecule type" value="Genomic_DNA"/>
</dbReference>
<dbReference type="AlphaFoldDB" id="A0A2D3WLN7"/>
<keyword evidence="2" id="KW-0812">Transmembrane</keyword>
<dbReference type="Gene3D" id="1.25.40.10">
    <property type="entry name" value="Tetratricopeptide repeat domain"/>
    <property type="match status" value="1"/>
</dbReference>
<evidence type="ECO:0000256" key="1">
    <source>
        <dbReference type="SAM" id="MobiDB-lite"/>
    </source>
</evidence>
<name>A0A2D3WLN7_9BACT</name>
<accession>A0A2D3WLN7</accession>
<gene>
    <name evidence="3" type="ORF">CFH83_08110</name>
</gene>
<feature type="compositionally biased region" description="Basic and acidic residues" evidence="1">
    <location>
        <begin position="227"/>
        <end position="240"/>
    </location>
</feature>
<sequence>MMAFDEKVYGISPRSNDGAILGELIRHLSPSSKRFNQTLLEEKLSRMDDVDMVVVITHQPIEGGSVLRVSSSADIINVHEKLLQLRDADRLRLNIPLFFYPLGLAMVLILFALSSMSKRQSVSVGTVLILFTLSPESSNAGILDFKIVNEAKGAYERGEYEKSERLYREYQLVHDSPQVRYNRANALYMSGKFERAHYWYKRVYTTDPILRERVKHNLKQSMRKIEEVEGQKKGEVKETAQSEGSTVPQGLKHVKRETKLFEW</sequence>
<evidence type="ECO:0000256" key="2">
    <source>
        <dbReference type="SAM" id="Phobius"/>
    </source>
</evidence>
<dbReference type="Proteomes" id="UP000228859">
    <property type="component" value="Unassembled WGS sequence"/>
</dbReference>
<dbReference type="SUPFAM" id="SSF48452">
    <property type="entry name" value="TPR-like"/>
    <property type="match status" value="1"/>
</dbReference>
<proteinExistence type="predicted"/>
<dbReference type="InterPro" id="IPR011990">
    <property type="entry name" value="TPR-like_helical_dom_sf"/>
</dbReference>
<keyword evidence="2" id="KW-1133">Transmembrane helix</keyword>
<feature type="transmembrane region" description="Helical" evidence="2">
    <location>
        <begin position="93"/>
        <end position="113"/>
    </location>
</feature>
<organism evidence="3 4">
    <name type="scientific">Sulfuricurvum kujiense</name>
    <dbReference type="NCBI Taxonomy" id="148813"/>
    <lineage>
        <taxon>Bacteria</taxon>
        <taxon>Pseudomonadati</taxon>
        <taxon>Campylobacterota</taxon>
        <taxon>Epsilonproteobacteria</taxon>
        <taxon>Campylobacterales</taxon>
        <taxon>Sulfurimonadaceae</taxon>
        <taxon>Sulfuricurvum</taxon>
    </lineage>
</organism>
<reference evidence="3 4" key="1">
    <citation type="journal article" date="2017" name="Front. Microbiol.">
        <title>Comparative Genomic Analysis of the Class Epsilonproteobacteria and Proposed Reclassification to Epsilonbacteraeota (phyl. nov.).</title>
        <authorList>
            <person name="Waite D.W."/>
            <person name="Vanwonterghem I."/>
            <person name="Rinke C."/>
            <person name="Parks D.H."/>
            <person name="Zhang Y."/>
            <person name="Takai K."/>
            <person name="Sievert S.M."/>
            <person name="Simon J."/>
            <person name="Campbell B.J."/>
            <person name="Hanson T.E."/>
            <person name="Woyke T."/>
            <person name="Klotz M.G."/>
            <person name="Hugenholtz P."/>
        </authorList>
    </citation>
    <scope>NUCLEOTIDE SEQUENCE [LARGE SCALE GENOMIC DNA]</scope>
    <source>
        <strain evidence="3">UBA12443</strain>
    </source>
</reference>
<comment type="caution">
    <text evidence="3">The sequence shown here is derived from an EMBL/GenBank/DDBJ whole genome shotgun (WGS) entry which is preliminary data.</text>
</comment>
<keyword evidence="2" id="KW-0472">Membrane</keyword>
<protein>
    <submittedName>
        <fullName evidence="3">Uncharacterized protein</fullName>
    </submittedName>
</protein>
<evidence type="ECO:0000313" key="3">
    <source>
        <dbReference type="EMBL" id="DAB38019.1"/>
    </source>
</evidence>
<evidence type="ECO:0000313" key="4">
    <source>
        <dbReference type="Proteomes" id="UP000228859"/>
    </source>
</evidence>